<sequence>MRLEVFCEDRLGLTRELLDLLVLRSIDLRGIEIDPIGRIYLNFSQLDFDTFRALMVEIRRIAGVTDVRTVNFMPSEREHRALRALLESMPEPVFSIDMKGKVELANPAAQALFGFSEDKIRNQTATALIGGYNFNRWLESEQTTPQSERVVIRSQDFLMDITPIYLEDENQHNATVGAVVMLKSTARMGRQLQNLSVNDDTEFDHIVAASPKMRHVLEQARKLAMLDAPLLIVGDTGTGKDILARACHLRSPRGKQPFLALNCAALPDDVAESELFGHAPGAYPNALEGKKGFFEQAHGGSVLLDEIGEMSPRMQTKLLRFINDGTFRRVGEEHEVHVDVRVICATQKNLTELVQRGEFREDLYYRLNVLTITIPPLRERPQDIMPLTELFVARFADEQGVARPKLANDLGSFLSKYGWPGNVRQLKNAIYRALTQTEGFELRPQDIVLPEFEVEMSLGDEVMDGSLDDISKRFERSVLTRLYRTYPSTRKLAKRLGVSHTAIANKLREYGLSSRKPTGENEE</sequence>
<evidence type="ECO:0000259" key="14">
    <source>
        <dbReference type="PROSITE" id="PS51671"/>
    </source>
</evidence>
<dbReference type="PANTHER" id="PTHR32071">
    <property type="entry name" value="TRANSCRIPTIONAL REGULATORY PROTEIN"/>
    <property type="match status" value="1"/>
</dbReference>
<evidence type="ECO:0000256" key="4">
    <source>
        <dbReference type="ARBA" id="ARBA00022741"/>
    </source>
</evidence>
<dbReference type="InterPro" id="IPR025662">
    <property type="entry name" value="Sigma_54_int_dom_ATP-bd_1"/>
</dbReference>
<dbReference type="Gene3D" id="3.30.450.20">
    <property type="entry name" value="PAS domain"/>
    <property type="match status" value="1"/>
</dbReference>
<dbReference type="InterPro" id="IPR009057">
    <property type="entry name" value="Homeodomain-like_sf"/>
</dbReference>
<dbReference type="GO" id="GO:0006355">
    <property type="term" value="P:regulation of DNA-templated transcription"/>
    <property type="evidence" value="ECO:0007669"/>
    <property type="project" value="InterPro"/>
</dbReference>
<dbReference type="PROSITE" id="PS00675">
    <property type="entry name" value="SIGMA54_INTERACT_1"/>
    <property type="match status" value="1"/>
</dbReference>
<keyword evidence="10" id="KW-0804">Transcription</keyword>
<dbReference type="InterPro" id="IPR035965">
    <property type="entry name" value="PAS-like_dom_sf"/>
</dbReference>
<gene>
    <name evidence="15" type="primary">tyrR</name>
    <name evidence="15" type="ORF">JKX24_21935</name>
</gene>
<evidence type="ECO:0000256" key="6">
    <source>
        <dbReference type="ARBA" id="ARBA00022840"/>
    </source>
</evidence>
<dbReference type="PANTHER" id="PTHR32071:SF3">
    <property type="entry name" value="HTH-TYPE TRANSCRIPTIONAL REGULATORY PROTEIN TYRR"/>
    <property type="match status" value="1"/>
</dbReference>
<dbReference type="PROSITE" id="PS50045">
    <property type="entry name" value="SIGMA54_INTERACT_4"/>
    <property type="match status" value="1"/>
</dbReference>
<dbReference type="InterPro" id="IPR025943">
    <property type="entry name" value="Sigma_54_int_dom_ATP-bd_2"/>
</dbReference>
<dbReference type="GO" id="GO:0003677">
    <property type="term" value="F:DNA binding"/>
    <property type="evidence" value="ECO:0007669"/>
    <property type="project" value="UniProtKB-KW"/>
</dbReference>
<keyword evidence="3" id="KW-0678">Repressor</keyword>
<dbReference type="PROSITE" id="PS00676">
    <property type="entry name" value="SIGMA54_INTERACT_2"/>
    <property type="match status" value="1"/>
</dbReference>
<feature type="domain" description="ACT" evidence="14">
    <location>
        <begin position="2"/>
        <end position="72"/>
    </location>
</feature>
<dbReference type="SMART" id="SM00382">
    <property type="entry name" value="AAA"/>
    <property type="match status" value="1"/>
</dbReference>
<dbReference type="NCBIfam" id="TIGR04381">
    <property type="entry name" value="HTH_TypR"/>
    <property type="match status" value="1"/>
</dbReference>
<dbReference type="InterPro" id="IPR002912">
    <property type="entry name" value="ACT_dom"/>
</dbReference>
<comment type="subcellular location">
    <subcellularLocation>
        <location evidence="1">Cytoplasm</location>
    </subcellularLocation>
</comment>
<evidence type="ECO:0000256" key="5">
    <source>
        <dbReference type="ARBA" id="ARBA00022797"/>
    </source>
</evidence>
<dbReference type="FunFam" id="3.40.50.300:FF:000006">
    <property type="entry name" value="DNA-binding transcriptional regulator NtrC"/>
    <property type="match status" value="1"/>
</dbReference>
<dbReference type="GO" id="GO:0005737">
    <property type="term" value="C:cytoplasm"/>
    <property type="evidence" value="ECO:0007669"/>
    <property type="project" value="UniProtKB-SubCell"/>
</dbReference>
<dbReference type="PROSITE" id="PS00688">
    <property type="entry name" value="SIGMA54_INTERACT_3"/>
    <property type="match status" value="1"/>
</dbReference>
<dbReference type="Proteomes" id="UP000596176">
    <property type="component" value="Chromosome"/>
</dbReference>
<protein>
    <recommendedName>
        <fullName evidence="11">HTH-type transcriptional regulatory protein TyrR</fullName>
    </recommendedName>
</protein>
<dbReference type="Gene3D" id="3.40.50.300">
    <property type="entry name" value="P-loop containing nucleotide triphosphate hydrolases"/>
    <property type="match status" value="1"/>
</dbReference>
<dbReference type="AlphaFoldDB" id="A0A7U0RLH7"/>
<dbReference type="SUPFAM" id="SSF46689">
    <property type="entry name" value="Homeodomain-like"/>
    <property type="match status" value="1"/>
</dbReference>
<dbReference type="FunFam" id="1.10.10.60:FF:000112">
    <property type="entry name" value="TyrR family transcriptional regulator"/>
    <property type="match status" value="1"/>
</dbReference>
<evidence type="ECO:0000256" key="11">
    <source>
        <dbReference type="ARBA" id="ARBA00029500"/>
    </source>
</evidence>
<accession>A0A7U0RLH7</accession>
<dbReference type="Gene3D" id="1.10.8.60">
    <property type="match status" value="1"/>
</dbReference>
<evidence type="ECO:0000259" key="12">
    <source>
        <dbReference type="PROSITE" id="PS50045"/>
    </source>
</evidence>
<keyword evidence="5" id="KW-0058">Aromatic hydrocarbons catabolism</keyword>
<evidence type="ECO:0000256" key="2">
    <source>
        <dbReference type="ARBA" id="ARBA00022490"/>
    </source>
</evidence>
<keyword evidence="8" id="KW-0238">DNA-binding</keyword>
<reference evidence="15 16" key="1">
    <citation type="submission" date="2021-01" db="EMBL/GenBank/DDBJ databases">
        <title>Chromosome sequence of Serratia proteamaculans strain 94 rif-r, isolated from spoiled beef.</title>
        <authorList>
            <person name="Zaytseva Y.V."/>
            <person name="Iablokov S.N."/>
            <person name="Klyukina A."/>
        </authorList>
    </citation>
    <scope>NUCLEOTIDE SEQUENCE [LARGE SCALE GENOMIC DNA]</scope>
    <source>
        <strain evidence="15 16">94 rif-r</strain>
    </source>
</reference>
<dbReference type="CDD" id="cd04877">
    <property type="entry name" value="ACT_TyrR"/>
    <property type="match status" value="1"/>
</dbReference>
<dbReference type="SMART" id="SM00091">
    <property type="entry name" value="PAS"/>
    <property type="match status" value="1"/>
</dbReference>
<dbReference type="InterPro" id="IPR030828">
    <property type="entry name" value="HTH_TyrR"/>
</dbReference>
<dbReference type="NCBIfam" id="NF008085">
    <property type="entry name" value="PRK10820.1"/>
    <property type="match status" value="1"/>
</dbReference>
<dbReference type="Pfam" id="PF00158">
    <property type="entry name" value="Sigma54_activat"/>
    <property type="match status" value="1"/>
</dbReference>
<dbReference type="SUPFAM" id="SSF52540">
    <property type="entry name" value="P-loop containing nucleoside triphosphate hydrolases"/>
    <property type="match status" value="1"/>
</dbReference>
<evidence type="ECO:0000256" key="9">
    <source>
        <dbReference type="ARBA" id="ARBA00023159"/>
    </source>
</evidence>
<evidence type="ECO:0000256" key="1">
    <source>
        <dbReference type="ARBA" id="ARBA00004496"/>
    </source>
</evidence>
<keyword evidence="6" id="KW-0067">ATP-binding</keyword>
<evidence type="ECO:0000313" key="16">
    <source>
        <dbReference type="Proteomes" id="UP000596176"/>
    </source>
</evidence>
<keyword evidence="2" id="KW-0963">Cytoplasm</keyword>
<feature type="domain" description="Sigma-54 factor interaction" evidence="12">
    <location>
        <begin position="206"/>
        <end position="435"/>
    </location>
</feature>
<organism evidence="15 16">
    <name type="scientific">Serratia proteamaculans</name>
    <dbReference type="NCBI Taxonomy" id="28151"/>
    <lineage>
        <taxon>Bacteria</taxon>
        <taxon>Pseudomonadati</taxon>
        <taxon>Pseudomonadota</taxon>
        <taxon>Gammaproteobacteria</taxon>
        <taxon>Enterobacterales</taxon>
        <taxon>Yersiniaceae</taxon>
        <taxon>Serratia</taxon>
    </lineage>
</organism>
<dbReference type="InterPro" id="IPR027417">
    <property type="entry name" value="P-loop_NTPase"/>
</dbReference>
<evidence type="ECO:0000256" key="7">
    <source>
        <dbReference type="ARBA" id="ARBA00023015"/>
    </source>
</evidence>
<dbReference type="Pfam" id="PF18024">
    <property type="entry name" value="HTH_50"/>
    <property type="match status" value="1"/>
</dbReference>
<evidence type="ECO:0000256" key="10">
    <source>
        <dbReference type="ARBA" id="ARBA00023163"/>
    </source>
</evidence>
<dbReference type="InterPro" id="IPR025944">
    <property type="entry name" value="Sigma_54_int_dom_CS"/>
</dbReference>
<dbReference type="CDD" id="cd00009">
    <property type="entry name" value="AAA"/>
    <property type="match status" value="1"/>
</dbReference>
<dbReference type="PROSITE" id="PS50112">
    <property type="entry name" value="PAS"/>
    <property type="match status" value="1"/>
</dbReference>
<evidence type="ECO:0000259" key="13">
    <source>
        <dbReference type="PROSITE" id="PS50112"/>
    </source>
</evidence>
<dbReference type="Gene3D" id="3.30.70.260">
    <property type="match status" value="1"/>
</dbReference>
<evidence type="ECO:0000256" key="3">
    <source>
        <dbReference type="ARBA" id="ARBA00022491"/>
    </source>
</evidence>
<proteinExistence type="predicted"/>
<dbReference type="EMBL" id="CP068391">
    <property type="protein sequence ID" value="QQX52804.1"/>
    <property type="molecule type" value="Genomic_DNA"/>
</dbReference>
<dbReference type="SUPFAM" id="SSF55785">
    <property type="entry name" value="PYP-like sensor domain (PAS domain)"/>
    <property type="match status" value="1"/>
</dbReference>
<feature type="domain" description="PAS" evidence="13">
    <location>
        <begin position="78"/>
        <end position="124"/>
    </location>
</feature>
<keyword evidence="7" id="KW-0805">Transcription regulation</keyword>
<dbReference type="RefSeq" id="WP_207976566.1">
    <property type="nucleotide sequence ID" value="NZ_CP068391.1"/>
</dbReference>
<dbReference type="GO" id="GO:0005524">
    <property type="term" value="F:ATP binding"/>
    <property type="evidence" value="ECO:0007669"/>
    <property type="project" value="UniProtKB-KW"/>
</dbReference>
<dbReference type="FunFam" id="3.30.70.260:FF:000013">
    <property type="entry name" value="TyrR family transcriptional regulator"/>
    <property type="match status" value="1"/>
</dbReference>
<name>A0A7U0RLH7_SERPR</name>
<dbReference type="InterPro" id="IPR000014">
    <property type="entry name" value="PAS"/>
</dbReference>
<dbReference type="Pfam" id="PF13188">
    <property type="entry name" value="PAS_8"/>
    <property type="match status" value="1"/>
</dbReference>
<dbReference type="PROSITE" id="PS51671">
    <property type="entry name" value="ACT"/>
    <property type="match status" value="1"/>
</dbReference>
<evidence type="ECO:0000313" key="15">
    <source>
        <dbReference type="EMBL" id="QQX52804.1"/>
    </source>
</evidence>
<dbReference type="InterPro" id="IPR003593">
    <property type="entry name" value="AAA+_ATPase"/>
</dbReference>
<dbReference type="NCBIfam" id="TIGR00229">
    <property type="entry name" value="sensory_box"/>
    <property type="match status" value="1"/>
</dbReference>
<keyword evidence="9" id="KW-0010">Activator</keyword>
<keyword evidence="4" id="KW-0547">Nucleotide-binding</keyword>
<dbReference type="InterPro" id="IPR058031">
    <property type="entry name" value="AAA_lid_NorR"/>
</dbReference>
<dbReference type="InterPro" id="IPR002078">
    <property type="entry name" value="Sigma_54_int"/>
</dbReference>
<dbReference type="Pfam" id="PF25601">
    <property type="entry name" value="AAA_lid_14"/>
    <property type="match status" value="1"/>
</dbReference>
<evidence type="ECO:0000256" key="8">
    <source>
        <dbReference type="ARBA" id="ARBA00023125"/>
    </source>
</evidence>
<dbReference type="CDD" id="cd00130">
    <property type="entry name" value="PAS"/>
    <property type="match status" value="1"/>
</dbReference>
<dbReference type="Gene3D" id="1.10.10.60">
    <property type="entry name" value="Homeodomain-like"/>
    <property type="match status" value="1"/>
</dbReference>